<feature type="compositionally biased region" description="Basic and acidic residues" evidence="1">
    <location>
        <begin position="86"/>
        <end position="112"/>
    </location>
</feature>
<sequence>MDQIENDDAVFEDEPEDEQQDPAANEDQDEAVNANMQHAVASTRRQVGRGKPPACKDTCWCMCLGERTEQAATASMARKVGSQETGKPKDSSLEESPKLEILQERQAAKRSQEITAEPSASRDVNARLSGTGGEIAIELSKAEELPLPGIRVEEPLPVTFVCFLAMCQDVKKEALSLACPPPQAEGYESSGTQHLRSIRDVCASPPPLRFASPAGGPAADDGPAAGPAGLDPRGFRAVRERGGAQAQVRRT</sequence>
<protein>
    <submittedName>
        <fullName evidence="2">Uncharacterized protein</fullName>
    </submittedName>
</protein>
<organism evidence="2 3">
    <name type="scientific">Symbiodinium microadriaticum</name>
    <name type="common">Dinoflagellate</name>
    <name type="synonym">Zooxanthella microadriatica</name>
    <dbReference type="NCBI Taxonomy" id="2951"/>
    <lineage>
        <taxon>Eukaryota</taxon>
        <taxon>Sar</taxon>
        <taxon>Alveolata</taxon>
        <taxon>Dinophyceae</taxon>
        <taxon>Suessiales</taxon>
        <taxon>Symbiodiniaceae</taxon>
        <taxon>Symbiodinium</taxon>
    </lineage>
</organism>
<feature type="compositionally biased region" description="Acidic residues" evidence="1">
    <location>
        <begin position="1"/>
        <end position="30"/>
    </location>
</feature>
<evidence type="ECO:0000256" key="1">
    <source>
        <dbReference type="SAM" id="MobiDB-lite"/>
    </source>
</evidence>
<proteinExistence type="predicted"/>
<evidence type="ECO:0000313" key="2">
    <source>
        <dbReference type="EMBL" id="OLP83056.1"/>
    </source>
</evidence>
<evidence type="ECO:0000313" key="3">
    <source>
        <dbReference type="Proteomes" id="UP000186817"/>
    </source>
</evidence>
<dbReference type="OrthoDB" id="10381745at2759"/>
<feature type="compositionally biased region" description="Low complexity" evidence="1">
    <location>
        <begin position="213"/>
        <end position="232"/>
    </location>
</feature>
<accession>A0A1Q9CJH5</accession>
<dbReference type="AlphaFoldDB" id="A0A1Q9CJH5"/>
<feature type="region of interest" description="Disordered" evidence="1">
    <location>
        <begin position="206"/>
        <end position="251"/>
    </location>
</feature>
<dbReference type="EMBL" id="LSRX01001146">
    <property type="protein sequence ID" value="OLP83056.1"/>
    <property type="molecule type" value="Genomic_DNA"/>
</dbReference>
<reference evidence="2 3" key="1">
    <citation type="submission" date="2016-02" db="EMBL/GenBank/DDBJ databases">
        <title>Genome analysis of coral dinoflagellate symbionts highlights evolutionary adaptations to a symbiotic lifestyle.</title>
        <authorList>
            <person name="Aranda M."/>
            <person name="Li Y."/>
            <person name="Liew Y.J."/>
            <person name="Baumgarten S."/>
            <person name="Simakov O."/>
            <person name="Wilson M."/>
            <person name="Piel J."/>
            <person name="Ashoor H."/>
            <person name="Bougouffa S."/>
            <person name="Bajic V.B."/>
            <person name="Ryu T."/>
            <person name="Ravasi T."/>
            <person name="Bayer T."/>
            <person name="Micklem G."/>
            <person name="Kim H."/>
            <person name="Bhak J."/>
            <person name="Lajeunesse T.C."/>
            <person name="Voolstra C.R."/>
        </authorList>
    </citation>
    <scope>NUCLEOTIDE SEQUENCE [LARGE SCALE GENOMIC DNA]</scope>
    <source>
        <strain evidence="2 3">CCMP2467</strain>
    </source>
</reference>
<gene>
    <name evidence="2" type="ORF">AK812_SmicGene36239</name>
</gene>
<name>A0A1Q9CJH5_SYMMI</name>
<dbReference type="Proteomes" id="UP000186817">
    <property type="component" value="Unassembled WGS sequence"/>
</dbReference>
<keyword evidence="3" id="KW-1185">Reference proteome</keyword>
<feature type="region of interest" description="Disordered" evidence="1">
    <location>
        <begin position="1"/>
        <end position="58"/>
    </location>
</feature>
<feature type="compositionally biased region" description="Basic and acidic residues" evidence="1">
    <location>
        <begin position="233"/>
        <end position="242"/>
    </location>
</feature>
<comment type="caution">
    <text evidence="2">The sequence shown here is derived from an EMBL/GenBank/DDBJ whole genome shotgun (WGS) entry which is preliminary data.</text>
</comment>
<feature type="region of interest" description="Disordered" evidence="1">
    <location>
        <begin position="72"/>
        <end position="127"/>
    </location>
</feature>